<evidence type="ECO:0000259" key="1">
    <source>
        <dbReference type="PROSITE" id="PS51186"/>
    </source>
</evidence>
<evidence type="ECO:0000313" key="3">
    <source>
        <dbReference type="Proteomes" id="UP001241758"/>
    </source>
</evidence>
<dbReference type="InterPro" id="IPR027455">
    <property type="entry name" value="Sper_AcTfrase_N"/>
</dbReference>
<dbReference type="RefSeq" id="WP_282762658.1">
    <property type="nucleotide sequence ID" value="NZ_JASCTH010000016.1"/>
</dbReference>
<organism evidence="2 3">
    <name type="scientific">Actinoplanes sandaracinus</name>
    <dbReference type="NCBI Taxonomy" id="3045177"/>
    <lineage>
        <taxon>Bacteria</taxon>
        <taxon>Bacillati</taxon>
        <taxon>Actinomycetota</taxon>
        <taxon>Actinomycetes</taxon>
        <taxon>Micromonosporales</taxon>
        <taxon>Micromonosporaceae</taxon>
        <taxon>Actinoplanes</taxon>
    </lineage>
</organism>
<dbReference type="Gene3D" id="1.10.287.900">
    <property type="entry name" value="The crystal structure of the spermine/spermidine acetyltransferase from enterococcus faecali"/>
    <property type="match status" value="1"/>
</dbReference>
<gene>
    <name evidence="2" type="ORF">QLQ12_23920</name>
</gene>
<dbReference type="Pfam" id="PF00583">
    <property type="entry name" value="Acetyltransf_1"/>
    <property type="match status" value="1"/>
</dbReference>
<dbReference type="InterPro" id="IPR000182">
    <property type="entry name" value="GNAT_dom"/>
</dbReference>
<dbReference type="InterPro" id="IPR016181">
    <property type="entry name" value="Acyl_CoA_acyltransferase"/>
</dbReference>
<dbReference type="SUPFAM" id="SSF55729">
    <property type="entry name" value="Acyl-CoA N-acyltransferases (Nat)"/>
    <property type="match status" value="1"/>
</dbReference>
<keyword evidence="3" id="KW-1185">Reference proteome</keyword>
<dbReference type="Gene3D" id="3.40.630.30">
    <property type="match status" value="1"/>
</dbReference>
<accession>A0ABT6WPN9</accession>
<comment type="caution">
    <text evidence="2">The sequence shown here is derived from an EMBL/GenBank/DDBJ whole genome shotgun (WGS) entry which is preliminary data.</text>
</comment>
<sequence length="151" mass="16579">MIDDENRKAVTALRVGPGQEKFVDGVADSLSEAAANPAARPWVRAVYAGDVPVGFLMATDAAEPGNGVVPWPYYLWRMLIDARFQGHGYGRAALDLLVTHLRERSDAEVLTTSVVPGAGSPYGFYVRYGFQPTGEWFDHEQVLTLPIARDR</sequence>
<reference evidence="2 3" key="1">
    <citation type="submission" date="2023-05" db="EMBL/GenBank/DDBJ databases">
        <title>Actinoplanes sp. NEAU-A12 genome sequencing.</title>
        <authorList>
            <person name="Wang Z.-S."/>
        </authorList>
    </citation>
    <scope>NUCLEOTIDE SEQUENCE [LARGE SCALE GENOMIC DNA]</scope>
    <source>
        <strain evidence="2 3">NEAU-A12</strain>
    </source>
</reference>
<proteinExistence type="predicted"/>
<evidence type="ECO:0000313" key="2">
    <source>
        <dbReference type="EMBL" id="MDI6101674.1"/>
    </source>
</evidence>
<dbReference type="CDD" id="cd04301">
    <property type="entry name" value="NAT_SF"/>
    <property type="match status" value="1"/>
</dbReference>
<dbReference type="Proteomes" id="UP001241758">
    <property type="component" value="Unassembled WGS sequence"/>
</dbReference>
<feature type="domain" description="N-acetyltransferase" evidence="1">
    <location>
        <begin position="1"/>
        <end position="151"/>
    </location>
</feature>
<dbReference type="PROSITE" id="PS51186">
    <property type="entry name" value="GNAT"/>
    <property type="match status" value="1"/>
</dbReference>
<name>A0ABT6WPN9_9ACTN</name>
<protein>
    <submittedName>
        <fullName evidence="2">GNAT family N-acetyltransferase</fullName>
    </submittedName>
</protein>
<dbReference type="EMBL" id="JASCTH010000016">
    <property type="protein sequence ID" value="MDI6101674.1"/>
    <property type="molecule type" value="Genomic_DNA"/>
</dbReference>